<evidence type="ECO:0000256" key="5">
    <source>
        <dbReference type="SAM" id="SignalP"/>
    </source>
</evidence>
<dbReference type="SUPFAM" id="SSF57850">
    <property type="entry name" value="RING/U-box"/>
    <property type="match status" value="1"/>
</dbReference>
<evidence type="ECO:0000256" key="3">
    <source>
        <dbReference type="PROSITE-ProRule" id="PRU00239"/>
    </source>
</evidence>
<evidence type="ECO:0000256" key="4">
    <source>
        <dbReference type="SAM" id="MobiDB-lite"/>
    </source>
</evidence>
<evidence type="ECO:0000256" key="1">
    <source>
        <dbReference type="ARBA" id="ARBA00007623"/>
    </source>
</evidence>
<feature type="region of interest" description="Disordered" evidence="4">
    <location>
        <begin position="543"/>
        <end position="563"/>
    </location>
</feature>
<dbReference type="Gene3D" id="3.30.40.10">
    <property type="entry name" value="Zinc/RING finger domain, C3HC4 (zinc finger)"/>
    <property type="match status" value="1"/>
</dbReference>
<dbReference type="GO" id="GO:0003676">
    <property type="term" value="F:nucleic acid binding"/>
    <property type="evidence" value="ECO:0007669"/>
    <property type="project" value="InterPro"/>
</dbReference>
<feature type="domain" description="RING-type" evidence="6">
    <location>
        <begin position="576"/>
        <end position="621"/>
    </location>
</feature>
<dbReference type="InterPro" id="IPR000169">
    <property type="entry name" value="Pept_cys_AS"/>
</dbReference>
<sequence length="3121" mass="343833">CRHTKHTALWLIAILCLTCSPVIDGQEITSASMADTTAQLLVTPASTATADNLAKRIHPPSNQFRLKPKPVLVSNGRLRVDHDRSQAVYASTVATPCGVLLIVFYMQPGQGRGGQGTNVGYRTPPSWGPEMEARYPFRHWSRDVLVWTILTDMDPARKAAAVILQLRGGAEELARGLPPQAIVAGGLINDVQADPMTFLMHSLSERYAQLGEETRLFAITELMTFQRNGHERIDDLITRFDIIRQRANDQGQMALSVQGLTWILLRACQVNDTQLMQLLAPMQGLFPGTEAEYSQLRIILRRMGHIIERTPGNIAQQLHGRNHNQQQSQAFFVGDGVAEAADPWSSAFNASPAYPAYPSAHAQYGSHPSAHDQYSQQSAYPAVPFDLQSDNGTDSDTVSSLGDTAYLVDMPQGLDPSGIAEHLFWAYQQAKGAWRQHMGKPVRAVRRFVKRKGKGVLSSIFMVNTANGELDADSVIPIPASTAFDPAALSVPDPSAQVLAMPQHSMQRHGLPPPEVPAWSNLPAFAMNVHGGSMQAPGDVLPNFPGAAGGPSTRKGKGKGRRDRTIVDYDGDDQTCKLCLEDFSDGEAVLRLVCRHCFHIECWNHMLSTYEEEDMECPNCRGSARVTARFRFLALDVTSYERTPVHRAAAVHHNMTTGSTPAHSHMPSRDPSPASSGYDTPSSTVLPWWPASATDVTSVLHSATRLADGRMSIIVDPGAWTNLAGARFARMQAQRAVAAGHTPSQSPMTRPLQIQGVGNGVQSAKWQTELPVAVPNADGAATLHRFEAPTVEGSGEDLPALLGLRSIRSKQGVLETAEGKERLSFPGPGGYSIEWSPGTLHFDLEVAPSGHYVIPCDSFDLLSNTAAGGSGGLPPAIVILHAHHSAPAPSTLEVHHASASSSVIQPSAPVAHQGSAVPLASRNQSAGRHVRPERMYSHITQLCHWAMLATAANCPFVIFGALGKQWNDPQLESLFRDRKLHKSYHRLCHFNIKVDESQSQPSGTCFIVMQKARKLAGGKAKTRPKPVEDHHDDCGTDLSGLGPDIALLAADVVPADHDVCDSESDDNAWPQLEHCCLWWFHGSDVSANLGPQHPTTRIVGNAFHLVEALLAHDCGIDIVELCGGAARVSQLCVRRRLKSGGNFDIITQCDLNCPRTQQAIIVYFERCRPFVAVMAPTCRPFGPMSNLNYSSNYVGWLKSYNDAAPHGRFCGNIALLQDRQRRFFINEQPYPSYLYLEPPWPQVRNLPSVCSEVIHQCMTGQLGPRLLPAKKPTEFVANHKLLLKPLIPIKCDRSHQHDSLESGGGEACKLWTWQLASLIADGIVLLKRAVNKPEVCYPSIATGTDSSAAADAAADDVSDAANITDQPDMQIILTHPLNASTPASGTEQALLESAVILDSLPLQLPAVQQPTFRHSCRMVQILVRLTSSEPLKLLKQLQRLFLGLLMMQAHLLTQPQARQDQHPHLVPPEGQTYLNASGPLMLTKQLAHQLPTAMNNVLKAAGVSTGVLSMISGIVDTCRECRAWAKPGNDTVPAVTLSIKFNQHVECDLLFYKQFIVFHFVCRAVRWHAGCEATSKEEAVLLELVDNIWLSQHGPMQTLIVDGESGLTSQSARDHFERKGIKLEVRAPGQHARFIERRGAVLRITMHHIEEQCEREGVKISFRSLLSEAIFSGNALTYVGGVTPFNALYGRQPACLPDLLMPGDAAPASQGEQLAGRQEQRVRQIALQSMITATSLARVGRALKAHTTLSGTDMYKPGDLVDYFRKPGCKDTSGWHGPVRVVFNKPESGQVILRMNGRDLPSRLQDVRRTLFAMSTFHAGLSNNTETAIDTVVQAIADLPSGTIAVFGYVSSPAGSLVLSAASKLQPRILLALDFVIKTCLLLATVTCVRIGHGIKRLPKMPGSARSVLFWWFSNDPSNLMVFESEYVGLDSASITGERYPQAFLIQAVLFSDTSANCITDSAHDLAEQTLDDIHDPADQFDEQQSTVDVDDQATDRLSTITEEGTLSSDSQFVTLPAVVAPSSKGIPPEAKEFLNTYFSTHQPSDEVHLLDAWVALLLEEASDQAPTLPAEVPQPAPVYLIPGIECLPEPIVEHLHYTTAGLPESLCGSPNATDDEGNPCVELFFTREMSKCVLDDSHMAADDVVVMQILLAGVKQAVIKRLTDVLTTAELKQHVKEVQSAILEELRIWVKYNCFERAPRAGARNILDSRYVAKWKIVDGKRIIRMRMAMRGFKDWDADTINSYAGTASRTSQKVLSSEVACHPDWVMVSIDINKAFLQGMTYKEIHDLTGEAERTVHFTLPPGSAAVLRLVPGYEDFDERTEVLRCVKPGTGTKDAPRAFSLKLASVTQSADCRMVPTTMDRELELRHDDGRLVAMQVKHVDDVKMGGETAIIHDIIAKLEAVFGKLAYHKQEFTNCGVHHVHHADGSVEMDQDEYIKALIPIQHETKIGASPEAELGRDLMAMFWSLLGVIVSCCVLALRSQFLVPADLYVGILRRSMPEKSGRVSQFPSADRDEDPGLLSAKRLVVFSKDHLPQACDGVYVRETSPVDGRAVWTRSPWVRSMLGEAPRPFLLTNAKPPPRSRFTVGVGAKNVVDASMELTSEGWVIWVKGKPGLTFKQGKKDDSFSVQQVQWPSSMDYIWRDEDFPPHPLVLGCDFPSLVWARSTDLRWGASQDGGGNAFILWRKTESGVPELDGCDLIQQHVGQCWYVAVLDAMTSARPSLFPELLAPGSSWTEDDGSLRSDGQYVWKLFDGSSWMEVATDDVLPMMVLEDSPPSVDWGVAIDSDVLRSSYREEPSAWPQAKEDLMHSWQSVQQSLASAGLEVNKDISEVDAKLSELLRIAAQCEVGKDRVHRFFRLFQLSEERTALLQSMRGNLQQLVAEVSTLELQQRAHMFSELRSFWTCVLHLQEGLVRTDWYDWISEDKTARSGSLRFLLGKPFRSRPQRALWGMLLMKAAGKLFGSTAAVLNGGDLHMLFRTFVGPGAQTLQLRIGQLDPSLGMSGEMAWHSADWRHIYRSHEELFNQLYQWHEVEKRTAVMCSTEAGACFDLHDQRIVPRLGHCAHGWSVRSLRKRSDSPEDRDEVFIREPRSPDPFWIGWKEFVGQMNSVDVGFFPAK</sequence>
<dbReference type="PROSITE" id="PS00139">
    <property type="entry name" value="THIOL_PROTEASE_CYS"/>
    <property type="match status" value="1"/>
</dbReference>
<evidence type="ECO:0000256" key="2">
    <source>
        <dbReference type="PROSITE-ProRule" id="PRU00175"/>
    </source>
</evidence>
<dbReference type="Pfam" id="PF13639">
    <property type="entry name" value="zf-RING_2"/>
    <property type="match status" value="1"/>
</dbReference>
<feature type="chain" id="PRO_5032909993" description="RING-type domain-containing protein" evidence="5">
    <location>
        <begin position="26"/>
        <end position="3121"/>
    </location>
</feature>
<dbReference type="EMBL" id="CAJNNW010033364">
    <property type="protein sequence ID" value="CAE8718362.1"/>
    <property type="molecule type" value="Genomic_DNA"/>
</dbReference>
<dbReference type="InterPro" id="IPR001300">
    <property type="entry name" value="Peptidase_C2_calpain_cat"/>
</dbReference>
<keyword evidence="2" id="KW-0863">Zinc-finger</keyword>
<feature type="region of interest" description="Disordered" evidence="4">
    <location>
        <begin position="653"/>
        <end position="680"/>
    </location>
</feature>
<protein>
    <recommendedName>
        <fullName evidence="10">RING-type domain-containing protein</fullName>
    </recommendedName>
</protein>
<dbReference type="Proteomes" id="UP000626109">
    <property type="component" value="Unassembled WGS sequence"/>
</dbReference>
<feature type="non-terminal residue" evidence="8">
    <location>
        <position position="1"/>
    </location>
</feature>
<organism evidence="8 9">
    <name type="scientific">Polarella glacialis</name>
    <name type="common">Dinoflagellate</name>
    <dbReference type="NCBI Taxonomy" id="89957"/>
    <lineage>
        <taxon>Eukaryota</taxon>
        <taxon>Sar</taxon>
        <taxon>Alveolata</taxon>
        <taxon>Dinophyceae</taxon>
        <taxon>Suessiales</taxon>
        <taxon>Suessiaceae</taxon>
        <taxon>Polarella</taxon>
    </lineage>
</organism>
<name>A0A813L325_POLGL</name>
<evidence type="ECO:0000259" key="6">
    <source>
        <dbReference type="PROSITE" id="PS50089"/>
    </source>
</evidence>
<dbReference type="InterPro" id="IPR013083">
    <property type="entry name" value="Znf_RING/FYVE/PHD"/>
</dbReference>
<evidence type="ECO:0000313" key="9">
    <source>
        <dbReference type="Proteomes" id="UP000626109"/>
    </source>
</evidence>
<feature type="signal peptide" evidence="5">
    <location>
        <begin position="1"/>
        <end position="25"/>
    </location>
</feature>
<keyword evidence="5" id="KW-0732">Signal</keyword>
<evidence type="ECO:0000313" key="8">
    <source>
        <dbReference type="EMBL" id="CAE8718362.1"/>
    </source>
</evidence>
<keyword evidence="2" id="KW-0479">Metal-binding</keyword>
<dbReference type="GO" id="GO:0006508">
    <property type="term" value="P:proteolysis"/>
    <property type="evidence" value="ECO:0007669"/>
    <property type="project" value="InterPro"/>
</dbReference>
<feature type="domain" description="Calpain catalytic" evidence="7">
    <location>
        <begin position="2643"/>
        <end position="2936"/>
    </location>
</feature>
<comment type="caution">
    <text evidence="3">Lacks conserved residue(s) required for the propagation of feature annotation.</text>
</comment>
<gene>
    <name evidence="8" type="ORF">PGLA2088_LOCUS40033</name>
</gene>
<comment type="similarity">
    <text evidence="1">Belongs to the peptidase C2 family.</text>
</comment>
<evidence type="ECO:0000259" key="7">
    <source>
        <dbReference type="PROSITE" id="PS50203"/>
    </source>
</evidence>
<dbReference type="GO" id="GO:0008270">
    <property type="term" value="F:zinc ion binding"/>
    <property type="evidence" value="ECO:0007669"/>
    <property type="project" value="UniProtKB-KW"/>
</dbReference>
<accession>A0A813L325</accession>
<comment type="caution">
    <text evidence="8">The sequence shown here is derived from an EMBL/GenBank/DDBJ whole genome shotgun (WGS) entry which is preliminary data.</text>
</comment>
<dbReference type="Gene3D" id="3.30.420.10">
    <property type="entry name" value="Ribonuclease H-like superfamily/Ribonuclease H"/>
    <property type="match status" value="1"/>
</dbReference>
<dbReference type="PROSITE" id="PS50203">
    <property type="entry name" value="CALPAIN_CAT"/>
    <property type="match status" value="1"/>
</dbReference>
<dbReference type="InterPro" id="IPR036397">
    <property type="entry name" value="RNaseH_sf"/>
</dbReference>
<dbReference type="GO" id="GO:0004198">
    <property type="term" value="F:calcium-dependent cysteine-type endopeptidase activity"/>
    <property type="evidence" value="ECO:0007669"/>
    <property type="project" value="InterPro"/>
</dbReference>
<dbReference type="Pfam" id="PF00648">
    <property type="entry name" value="Peptidase_C2"/>
    <property type="match status" value="1"/>
</dbReference>
<dbReference type="SUPFAM" id="SSF54001">
    <property type="entry name" value="Cysteine proteinases"/>
    <property type="match status" value="2"/>
</dbReference>
<dbReference type="PROSITE" id="PS50089">
    <property type="entry name" value="ZF_RING_2"/>
    <property type="match status" value="1"/>
</dbReference>
<reference evidence="8" key="1">
    <citation type="submission" date="2021-02" db="EMBL/GenBank/DDBJ databases">
        <authorList>
            <person name="Dougan E. K."/>
            <person name="Rhodes N."/>
            <person name="Thang M."/>
            <person name="Chan C."/>
        </authorList>
    </citation>
    <scope>NUCLEOTIDE SEQUENCE</scope>
</reference>
<dbReference type="InterPro" id="IPR001841">
    <property type="entry name" value="Znf_RING"/>
</dbReference>
<evidence type="ECO:0008006" key="10">
    <source>
        <dbReference type="Google" id="ProtNLM"/>
    </source>
</evidence>
<keyword evidence="2" id="KW-0862">Zinc</keyword>
<proteinExistence type="inferred from homology"/>
<dbReference type="InterPro" id="IPR038765">
    <property type="entry name" value="Papain-like_cys_pep_sf"/>
</dbReference>